<dbReference type="AlphaFoldDB" id="A0A0G1V0S5"/>
<dbReference type="SUPFAM" id="SSF140931">
    <property type="entry name" value="Fic-like"/>
    <property type="match status" value="1"/>
</dbReference>
<evidence type="ECO:0000256" key="1">
    <source>
        <dbReference type="PIRSR" id="PIRSR640198-1"/>
    </source>
</evidence>
<dbReference type="Pfam" id="PF02661">
    <property type="entry name" value="Fic"/>
    <property type="match status" value="1"/>
</dbReference>
<proteinExistence type="predicted"/>
<dbReference type="InterPro" id="IPR040198">
    <property type="entry name" value="Fido_containing"/>
</dbReference>
<feature type="binding site" evidence="2">
    <location>
        <begin position="211"/>
        <end position="212"/>
    </location>
    <ligand>
        <name>ATP</name>
        <dbReference type="ChEBI" id="CHEBI:30616"/>
    </ligand>
</feature>
<organism evidence="4 5">
    <name type="scientific">Candidatus Amesbacteria bacterium GW2011_GWA1_48_9</name>
    <dbReference type="NCBI Taxonomy" id="1618355"/>
    <lineage>
        <taxon>Bacteria</taxon>
        <taxon>Candidatus Amesiibacteriota</taxon>
    </lineage>
</organism>
<dbReference type="EMBL" id="LCPP01000016">
    <property type="protein sequence ID" value="KKW00088.1"/>
    <property type="molecule type" value="Genomic_DNA"/>
</dbReference>
<dbReference type="PANTHER" id="PTHR13504:SF38">
    <property type="entry name" value="FIDO DOMAIN-CONTAINING PROTEIN"/>
    <property type="match status" value="1"/>
</dbReference>
<dbReference type="Proteomes" id="UP000034637">
    <property type="component" value="Unassembled WGS sequence"/>
</dbReference>
<evidence type="ECO:0000313" key="5">
    <source>
        <dbReference type="Proteomes" id="UP000034637"/>
    </source>
</evidence>
<dbReference type="GO" id="GO:0005524">
    <property type="term" value="F:ATP binding"/>
    <property type="evidence" value="ECO:0007669"/>
    <property type="project" value="UniProtKB-KW"/>
</dbReference>
<name>A0A0G1V0S5_9BACT</name>
<protein>
    <submittedName>
        <fullName evidence="4">Fic family protein</fullName>
    </submittedName>
</protein>
<evidence type="ECO:0000256" key="2">
    <source>
        <dbReference type="PIRSR" id="PIRSR640198-2"/>
    </source>
</evidence>
<evidence type="ECO:0000313" key="4">
    <source>
        <dbReference type="EMBL" id="KKW00088.1"/>
    </source>
</evidence>
<dbReference type="PANTHER" id="PTHR13504">
    <property type="entry name" value="FIDO DOMAIN-CONTAINING PROTEIN DDB_G0283145"/>
    <property type="match status" value="1"/>
</dbReference>
<dbReference type="InterPro" id="IPR003812">
    <property type="entry name" value="Fido"/>
</dbReference>
<accession>A0A0G1V0S5</accession>
<dbReference type="InterPro" id="IPR036597">
    <property type="entry name" value="Fido-like_dom_sf"/>
</dbReference>
<reference evidence="4 5" key="1">
    <citation type="journal article" date="2015" name="Nature">
        <title>rRNA introns, odd ribosomes, and small enigmatic genomes across a large radiation of phyla.</title>
        <authorList>
            <person name="Brown C.T."/>
            <person name="Hug L.A."/>
            <person name="Thomas B.C."/>
            <person name="Sharon I."/>
            <person name="Castelle C.J."/>
            <person name="Singh A."/>
            <person name="Wilkins M.J."/>
            <person name="Williams K.H."/>
            <person name="Banfield J.F."/>
        </authorList>
    </citation>
    <scope>NUCLEOTIDE SEQUENCE [LARGE SCALE GENOMIC DNA]</scope>
</reference>
<feature type="binding site" evidence="2">
    <location>
        <begin position="175"/>
        <end position="182"/>
    </location>
    <ligand>
        <name>ATP</name>
        <dbReference type="ChEBI" id="CHEBI:30616"/>
    </ligand>
</feature>
<dbReference type="Gene3D" id="1.10.3290.10">
    <property type="entry name" value="Fido-like domain"/>
    <property type="match status" value="1"/>
</dbReference>
<sequence length="318" mass="36079">MLDFTWKITPDISRLVNEVSALNLLFTKYYPQPENIASLLRRSILKSAVFSARIENIPARLEDPQVHRQLEVQNLVTAYNFIFSSHAPQKLSLSLIRRLHRLALKGLSAHVGIWRQEPWAIFNSAGIAIYLAPAHFNLPRLMDEYISFTRSLKEPPPITAAIAQFAFEKIHPLADGNGRVGRLISAFVLAKSDFSHILEFEEYTDTHRPLYYQALESGKNCTGFIEFFLTSLVETAKMSLETLKQPPSLSLQSKLLPRRQELLAIIRDHPLCSFDFLSRRFPAVNPKTLHYDLLQLQKAGLIVKHGVSRASVYSSAPS</sequence>
<keyword evidence="2" id="KW-0067">ATP-binding</keyword>
<dbReference type="InterPro" id="IPR036388">
    <property type="entry name" value="WH-like_DNA-bd_sf"/>
</dbReference>
<gene>
    <name evidence="4" type="ORF">UY33_C0016G0012</name>
</gene>
<keyword evidence="2" id="KW-0547">Nucleotide-binding</keyword>
<dbReference type="Gene3D" id="1.10.10.10">
    <property type="entry name" value="Winged helix-like DNA-binding domain superfamily/Winged helix DNA-binding domain"/>
    <property type="match status" value="1"/>
</dbReference>
<feature type="active site" evidence="1">
    <location>
        <position position="171"/>
    </location>
</feature>
<evidence type="ECO:0000259" key="3">
    <source>
        <dbReference type="PROSITE" id="PS51459"/>
    </source>
</evidence>
<dbReference type="PROSITE" id="PS51459">
    <property type="entry name" value="FIDO"/>
    <property type="match status" value="1"/>
</dbReference>
<feature type="domain" description="Fido" evidence="3">
    <location>
        <begin position="91"/>
        <end position="230"/>
    </location>
</feature>
<comment type="caution">
    <text evidence="4">The sequence shown here is derived from an EMBL/GenBank/DDBJ whole genome shotgun (WGS) entry which is preliminary data.</text>
</comment>